<reference evidence="1 2" key="1">
    <citation type="submission" date="2024-09" db="EMBL/GenBank/DDBJ databases">
        <authorList>
            <person name="Sun Q."/>
            <person name="Mori K."/>
        </authorList>
    </citation>
    <scope>NUCLEOTIDE SEQUENCE [LARGE SCALE GENOMIC DNA]</scope>
    <source>
        <strain evidence="1 2">TBRC 1432</strain>
    </source>
</reference>
<name>A0ABV6N6G6_9PSEU</name>
<comment type="caution">
    <text evidence="1">The sequence shown here is derived from an EMBL/GenBank/DDBJ whole genome shotgun (WGS) entry which is preliminary data.</text>
</comment>
<dbReference type="RefSeq" id="WP_273937987.1">
    <property type="nucleotide sequence ID" value="NZ_CP097263.1"/>
</dbReference>
<dbReference type="EMBL" id="JBHLUD010000015">
    <property type="protein sequence ID" value="MFC0548178.1"/>
    <property type="molecule type" value="Genomic_DNA"/>
</dbReference>
<organism evidence="1 2">
    <name type="scientific">Kutzneria chonburiensis</name>
    <dbReference type="NCBI Taxonomy" id="1483604"/>
    <lineage>
        <taxon>Bacteria</taxon>
        <taxon>Bacillati</taxon>
        <taxon>Actinomycetota</taxon>
        <taxon>Actinomycetes</taxon>
        <taxon>Pseudonocardiales</taxon>
        <taxon>Pseudonocardiaceae</taxon>
        <taxon>Kutzneria</taxon>
    </lineage>
</organism>
<protein>
    <submittedName>
        <fullName evidence="1">HAD-IIIC family phosphatase</fullName>
    </submittedName>
</protein>
<dbReference type="Gene3D" id="3.40.50.1110">
    <property type="entry name" value="SGNH hydrolase"/>
    <property type="match status" value="1"/>
</dbReference>
<dbReference type="InterPro" id="IPR023214">
    <property type="entry name" value="HAD_sf"/>
</dbReference>
<evidence type="ECO:0000313" key="2">
    <source>
        <dbReference type="Proteomes" id="UP001589810"/>
    </source>
</evidence>
<keyword evidence="2" id="KW-1185">Reference proteome</keyword>
<proteinExistence type="predicted"/>
<dbReference type="InterPro" id="IPR010033">
    <property type="entry name" value="HAD_SF_ppase_IIIC"/>
</dbReference>
<dbReference type="NCBIfam" id="TIGR01681">
    <property type="entry name" value="HAD-SF-IIIC"/>
    <property type="match status" value="1"/>
</dbReference>
<dbReference type="SUPFAM" id="SSF56784">
    <property type="entry name" value="HAD-like"/>
    <property type="match status" value="1"/>
</dbReference>
<dbReference type="InterPro" id="IPR036514">
    <property type="entry name" value="SGNH_hydro_sf"/>
</dbReference>
<dbReference type="Gene3D" id="3.40.50.1000">
    <property type="entry name" value="HAD superfamily/HAD-like"/>
    <property type="match status" value="1"/>
</dbReference>
<dbReference type="NCBIfam" id="TIGR01686">
    <property type="entry name" value="FkbH"/>
    <property type="match status" value="1"/>
</dbReference>
<sequence>MELLDTLREAVRDGRAPDAATRAALAQVTDPAVLRRAGKTLAGLGSEVSGLRPFRVAVLCTGTIGPYEPILRATLVAAGLLPSIEPGRYKMFEMSLGSAEFGDPDLVSCLLDESYFLPSQWSATDIEGLGEYVAQRLVSLRSTLDAATDRSPATILLHTLPLPGTIRDAVISWRDRARLSRIWHQLNGELLALVDQNPQVAVLDLVSVLGDKAVAARDDRLHRYGDLPFSDGALALIADQTRRFAQAKSGLSRKVLALDLDNTLWGGVIGEVGAQGVQLGGLYPGNCYRQLQETVATLRDQGVVLVLASKNDADLVDRTLAEHPEAELRPEAFSARMVNWQPKAANLATAADTLGLAVGSFVFMDDSPFERGQVASELPEVAILSAEGDPAHHVRTLVEHGWFDVLELTDTDRKRPELYRTKALRADFSSSFGSPADYLRALDIELTPAEATEFTVARIAQLAGRTNQFNLTGIRYDEATTAAQSVSPDHLVASFSVRDRFGDEGVVGAVWVDCGPDVWAVTNLVLSCRVLGRDVEIALAAWIAARAQAAGASIVEGRFVPSGRNGVAADFWTRAGFHRTDNDEIFRLGVGDTVPAPDWVSISERSEVHS</sequence>
<gene>
    <name evidence="1" type="ORF">ACFFH7_42190</name>
</gene>
<accession>A0ABV6N6G6</accession>
<dbReference type="InterPro" id="IPR010037">
    <property type="entry name" value="FkbH_domain"/>
</dbReference>
<evidence type="ECO:0000313" key="1">
    <source>
        <dbReference type="EMBL" id="MFC0548178.1"/>
    </source>
</evidence>
<dbReference type="InterPro" id="IPR036412">
    <property type="entry name" value="HAD-like_sf"/>
</dbReference>
<dbReference type="Proteomes" id="UP001589810">
    <property type="component" value="Unassembled WGS sequence"/>
</dbReference>